<organism evidence="1 2">
    <name type="scientific">Trichonephila inaurata madagascariensis</name>
    <dbReference type="NCBI Taxonomy" id="2747483"/>
    <lineage>
        <taxon>Eukaryota</taxon>
        <taxon>Metazoa</taxon>
        <taxon>Ecdysozoa</taxon>
        <taxon>Arthropoda</taxon>
        <taxon>Chelicerata</taxon>
        <taxon>Arachnida</taxon>
        <taxon>Araneae</taxon>
        <taxon>Araneomorphae</taxon>
        <taxon>Entelegynae</taxon>
        <taxon>Araneoidea</taxon>
        <taxon>Nephilidae</taxon>
        <taxon>Trichonephila</taxon>
        <taxon>Trichonephila inaurata</taxon>
    </lineage>
</organism>
<accession>A0A8X7C169</accession>
<sequence length="92" mass="10344">MNICNILVDVCFINVEVVDKVQSVQEQDSRPWEGSSYVSWINNGLASDQTHLLDVHCIWERYSPIREVVRGKGSVGPIAWSSSTPRPSLFVP</sequence>
<reference evidence="1" key="1">
    <citation type="submission" date="2020-08" db="EMBL/GenBank/DDBJ databases">
        <title>Multicomponent nature underlies the extraordinary mechanical properties of spider dragline silk.</title>
        <authorList>
            <person name="Kono N."/>
            <person name="Nakamura H."/>
            <person name="Mori M."/>
            <person name="Yoshida Y."/>
            <person name="Ohtoshi R."/>
            <person name="Malay A.D."/>
            <person name="Moran D.A.P."/>
            <person name="Tomita M."/>
            <person name="Numata K."/>
            <person name="Arakawa K."/>
        </authorList>
    </citation>
    <scope>NUCLEOTIDE SEQUENCE</scope>
</reference>
<name>A0A8X7C169_9ARAC</name>
<evidence type="ECO:0000313" key="1">
    <source>
        <dbReference type="EMBL" id="GFY50072.1"/>
    </source>
</evidence>
<comment type="caution">
    <text evidence="1">The sequence shown here is derived from an EMBL/GenBank/DDBJ whole genome shotgun (WGS) entry which is preliminary data.</text>
</comment>
<dbReference type="AlphaFoldDB" id="A0A8X7C169"/>
<evidence type="ECO:0000313" key="2">
    <source>
        <dbReference type="Proteomes" id="UP000886998"/>
    </source>
</evidence>
<dbReference type="Proteomes" id="UP000886998">
    <property type="component" value="Unassembled WGS sequence"/>
</dbReference>
<protein>
    <submittedName>
        <fullName evidence="1">Uncharacterized protein</fullName>
    </submittedName>
</protein>
<keyword evidence="2" id="KW-1185">Reference proteome</keyword>
<gene>
    <name evidence="1" type="ORF">TNIN_123141</name>
</gene>
<dbReference type="EMBL" id="BMAV01007309">
    <property type="protein sequence ID" value="GFY50072.1"/>
    <property type="molecule type" value="Genomic_DNA"/>
</dbReference>
<proteinExistence type="predicted"/>